<gene>
    <name evidence="1" type="ORF">AfA35g10.05b</name>
</gene>
<dbReference type="EMBL" id="BX649606">
    <property type="protein sequence ID" value="CAF32084.1"/>
    <property type="molecule type" value="Genomic_DNA"/>
</dbReference>
<evidence type="ECO:0000313" key="1">
    <source>
        <dbReference type="EMBL" id="CAF32084.1"/>
    </source>
</evidence>
<accession>Q6MYB9</accession>
<sequence>MVYIYCRIIPLHLENGEYACSLRDLLTLLSDVASPPWASHPLADRIANTAPSSARSLDKETLSLGNKCLAFSLRHRHGAFFTFFIFSHGDNHCRKNKNKGRAPHLRSGFDGGGDRLTYSVSTIVAGADDAGSLPRLLRLALPLRNMLMARDSMGDRGVR</sequence>
<proteinExistence type="predicted"/>
<dbReference type="AlphaFoldDB" id="Q6MYB9"/>
<organism evidence="1">
    <name type="scientific">Aspergillus fumigatus</name>
    <name type="common">Neosartorya fumigata</name>
    <dbReference type="NCBI Taxonomy" id="746128"/>
    <lineage>
        <taxon>Eukaryota</taxon>
        <taxon>Fungi</taxon>
        <taxon>Dikarya</taxon>
        <taxon>Ascomycota</taxon>
        <taxon>Pezizomycotina</taxon>
        <taxon>Eurotiomycetes</taxon>
        <taxon>Eurotiomycetidae</taxon>
        <taxon>Eurotiales</taxon>
        <taxon>Aspergillaceae</taxon>
        <taxon>Aspergillus</taxon>
        <taxon>Aspergillus subgen. Fumigati</taxon>
    </lineage>
</organism>
<name>Q6MYB9_ASPFM</name>
<protein>
    <submittedName>
        <fullName evidence="1">Uncharacterized protein</fullName>
    </submittedName>
</protein>
<reference evidence="1" key="1">
    <citation type="journal article" date="2004" name="Fungal Genet. Biol.">
        <title>Insight into the genome of Aspergillus fumigatus: analysis of a 922 kb region encompassing the nitrate assimilation gene cluster.</title>
        <authorList>
            <person name="Pain A."/>
            <person name="Woodward J."/>
            <person name="Quail M.A."/>
            <person name="Anderson M.J."/>
            <person name="Clark R."/>
            <person name="Collins M."/>
            <person name="Fosker N."/>
            <person name="Fraser A."/>
            <person name="Harris D."/>
            <person name="Larke N."/>
            <person name="Murphy L."/>
            <person name="Humphray S."/>
            <person name="O'Neil S."/>
            <person name="Pertea M."/>
            <person name="Price C."/>
            <person name="Rabbinowitsch E."/>
            <person name="Rajandream M-A."/>
            <person name="Salzberg S."/>
            <person name="Saunders D."/>
            <person name="Seegar K."/>
            <person name="Sharp S."/>
            <person name="Warren T."/>
            <person name="Denning D.W."/>
            <person name="Barrell B."/>
            <person name="Hall N."/>
        </authorList>
    </citation>
    <scope>NUCLEOTIDE SEQUENCE</scope>
</reference>